<dbReference type="PATRIC" id="fig|1434123.4.peg.4193"/>
<dbReference type="Pfam" id="PF01300">
    <property type="entry name" value="Sua5_yciO_yrdC"/>
    <property type="match status" value="1"/>
</dbReference>
<feature type="binding site" evidence="14">
    <location>
        <position position="264"/>
    </location>
    <ligand>
        <name>ATP</name>
        <dbReference type="ChEBI" id="CHEBI:30616"/>
    </ligand>
</feature>
<evidence type="ECO:0000256" key="3">
    <source>
        <dbReference type="ARBA" id="ARBA00012584"/>
    </source>
</evidence>
<dbReference type="GO" id="GO:0061710">
    <property type="term" value="F:L-threonylcarbamoyladenylate synthase"/>
    <property type="evidence" value="ECO:0007669"/>
    <property type="project" value="UniProtKB-EC"/>
</dbReference>
<name>A0A0E3Q9Q1_9EURY</name>
<feature type="binding site" evidence="14">
    <location>
        <position position="88"/>
    </location>
    <ligand>
        <name>ATP</name>
        <dbReference type="ChEBI" id="CHEBI:30616"/>
    </ligand>
</feature>
<feature type="binding site" evidence="14">
    <location>
        <position position="221"/>
    </location>
    <ligand>
        <name>ATP</name>
        <dbReference type="ChEBI" id="CHEBI:30616"/>
    </ligand>
</feature>
<feature type="binding site" evidence="14">
    <location>
        <position position="147"/>
    </location>
    <ligand>
        <name>L-threonine</name>
        <dbReference type="ChEBI" id="CHEBI:57926"/>
    </ligand>
</feature>
<evidence type="ECO:0000256" key="12">
    <source>
        <dbReference type="ARBA" id="ARBA00048366"/>
    </source>
</evidence>
<evidence type="ECO:0000259" key="15">
    <source>
        <dbReference type="PROSITE" id="PS51163"/>
    </source>
</evidence>
<evidence type="ECO:0000256" key="2">
    <source>
        <dbReference type="ARBA" id="ARBA00007663"/>
    </source>
</evidence>
<dbReference type="EMBL" id="CP009520">
    <property type="protein sequence ID" value="AKB45690.1"/>
    <property type="molecule type" value="Genomic_DNA"/>
</dbReference>
<dbReference type="Proteomes" id="UP000033096">
    <property type="component" value="Chromosome"/>
</dbReference>
<evidence type="ECO:0000256" key="10">
    <source>
        <dbReference type="ARBA" id="ARBA00022840"/>
    </source>
</evidence>
<feature type="binding site" evidence="14">
    <location>
        <position position="169"/>
    </location>
    <ligand>
        <name>ATP</name>
        <dbReference type="ChEBI" id="CHEBI:30616"/>
    </ligand>
</feature>
<feature type="binding site" evidence="14">
    <location>
        <position position="61"/>
    </location>
    <ligand>
        <name>L-threonine</name>
        <dbReference type="ChEBI" id="CHEBI:57926"/>
    </ligand>
</feature>
<keyword evidence="10 13" id="KW-0067">ATP-binding</keyword>
<dbReference type="InterPro" id="IPR010923">
    <property type="entry name" value="T(6)A37_SUA5"/>
</dbReference>
<dbReference type="InterPro" id="IPR050156">
    <property type="entry name" value="TC-AMP_synthase_SUA5"/>
</dbReference>
<dbReference type="GO" id="GO:0006450">
    <property type="term" value="P:regulation of translational fidelity"/>
    <property type="evidence" value="ECO:0007669"/>
    <property type="project" value="TreeGrafter"/>
</dbReference>
<gene>
    <name evidence="16" type="ORF">MSVAZ_3421</name>
</gene>
<evidence type="ECO:0000313" key="17">
    <source>
        <dbReference type="Proteomes" id="UP000033096"/>
    </source>
</evidence>
<evidence type="ECO:0000256" key="11">
    <source>
        <dbReference type="ARBA" id="ARBA00029774"/>
    </source>
</evidence>
<dbReference type="PANTHER" id="PTHR17490">
    <property type="entry name" value="SUA5"/>
    <property type="match status" value="1"/>
</dbReference>
<protein>
    <recommendedName>
        <fullName evidence="4 13">Threonylcarbamoyl-AMP synthase</fullName>
        <shortName evidence="13">TC-AMP synthase</shortName>
        <ecNumber evidence="3 13">2.7.7.87</ecNumber>
    </recommendedName>
    <alternativeName>
        <fullName evidence="11 13">L-threonylcarbamoyladenylate synthase</fullName>
    </alternativeName>
</protein>
<comment type="function">
    <text evidence="13">Required for the formation of a threonylcarbamoyl group on adenosine at position 37 (t(6)A37) in tRNAs that read codons beginning with adenine.</text>
</comment>
<dbReference type="RefSeq" id="WP_332310031.1">
    <property type="nucleotide sequence ID" value="NZ_CP009520.1"/>
</dbReference>
<keyword evidence="17" id="KW-1185">Reference proteome</keyword>
<evidence type="ECO:0000256" key="1">
    <source>
        <dbReference type="ARBA" id="ARBA00004496"/>
    </source>
</evidence>
<dbReference type="PANTHER" id="PTHR17490:SF16">
    <property type="entry name" value="THREONYLCARBAMOYL-AMP SYNTHASE"/>
    <property type="match status" value="1"/>
</dbReference>
<keyword evidence="6 13" id="KW-0808">Transferase</keyword>
<dbReference type="NCBIfam" id="TIGR00057">
    <property type="entry name" value="L-threonylcarbamoyladenylate synthase"/>
    <property type="match status" value="1"/>
</dbReference>
<dbReference type="Gene3D" id="3.90.870.10">
    <property type="entry name" value="DHBP synthase"/>
    <property type="match status" value="1"/>
</dbReference>
<dbReference type="PROSITE" id="PS51163">
    <property type="entry name" value="YRDC"/>
    <property type="match status" value="1"/>
</dbReference>
<comment type="similarity">
    <text evidence="2 13">Belongs to the SUA5 family.</text>
</comment>
<sequence length="384" mass="41211">MIDSTLQKIIIEKEFTPVQAENGSKVNTLVFRVSEENFDSVLERASAIIKRGGTVAFPTETVYGLGADGLNSEAVLKIFEAKKRPPGNPLSLLVHSREDVEKVSKNIPESAFKLMDAFWPGPLTIILEKNEIVPDITSGRLKSIGVRMPDHRVPLELIKRAGTPLAAPSANLSGKPSPSLAAHVISDLTGRIDAILDGGEAAIGLESTVIDMTVEPPVVLRPGAVSLEELESIIGKVKSGYKSGESGDKPDLSEKKAGQKYGHYIPDTKVVLVEGEGKSVSEKLVKLLESYRSEGQKVGLLLSEETSKETAPFFALKNLSPDECLLLGPRADPGVAARKLFEGLRKLDKKGLDVIVADGSFSRSGLGEALINRLREASSMKIVA</sequence>
<proteinExistence type="inferred from homology"/>
<feature type="binding site" evidence="14">
    <location>
        <position position="167"/>
    </location>
    <ligand>
        <name>L-threonine</name>
        <dbReference type="ChEBI" id="CHEBI:57926"/>
    </ligand>
</feature>
<evidence type="ECO:0000256" key="14">
    <source>
        <dbReference type="PIRSR" id="PIRSR004930-1"/>
    </source>
</evidence>
<dbReference type="GO" id="GO:0000049">
    <property type="term" value="F:tRNA binding"/>
    <property type="evidence" value="ECO:0007669"/>
    <property type="project" value="TreeGrafter"/>
</dbReference>
<dbReference type="HOGENOM" id="CLU_031397_0_0_2"/>
<dbReference type="InterPro" id="IPR005145">
    <property type="entry name" value="Sua5_C"/>
</dbReference>
<dbReference type="Gene3D" id="3.40.50.11030">
    <property type="entry name" value="Threonylcarbamoyl-AMP synthase, C-terminal domain"/>
    <property type="match status" value="1"/>
</dbReference>
<evidence type="ECO:0000256" key="7">
    <source>
        <dbReference type="ARBA" id="ARBA00022694"/>
    </source>
</evidence>
<dbReference type="EC" id="2.7.7.87" evidence="3 13"/>
<feature type="binding site" evidence="14">
    <location>
        <position position="177"/>
    </location>
    <ligand>
        <name>ATP</name>
        <dbReference type="ChEBI" id="CHEBI:30616"/>
    </ligand>
</feature>
<accession>A0A0E3Q9Q1</accession>
<evidence type="ECO:0000256" key="8">
    <source>
        <dbReference type="ARBA" id="ARBA00022695"/>
    </source>
</evidence>
<keyword evidence="7 13" id="KW-0819">tRNA processing</keyword>
<evidence type="ECO:0000256" key="5">
    <source>
        <dbReference type="ARBA" id="ARBA00022490"/>
    </source>
</evidence>
<comment type="catalytic activity">
    <reaction evidence="12 13">
        <text>L-threonine + hydrogencarbonate + ATP = L-threonylcarbamoyladenylate + diphosphate + H2O</text>
        <dbReference type="Rhea" id="RHEA:36407"/>
        <dbReference type="ChEBI" id="CHEBI:15377"/>
        <dbReference type="ChEBI" id="CHEBI:17544"/>
        <dbReference type="ChEBI" id="CHEBI:30616"/>
        <dbReference type="ChEBI" id="CHEBI:33019"/>
        <dbReference type="ChEBI" id="CHEBI:57926"/>
        <dbReference type="ChEBI" id="CHEBI:73682"/>
        <dbReference type="EC" id="2.7.7.87"/>
    </reaction>
</comment>
<dbReference type="PIRSF" id="PIRSF004930">
    <property type="entry name" value="Tln_factor_SUA5"/>
    <property type="match status" value="1"/>
</dbReference>
<dbReference type="InterPro" id="IPR006070">
    <property type="entry name" value="Sua5-like_dom"/>
</dbReference>
<dbReference type="InterPro" id="IPR017945">
    <property type="entry name" value="DHBP_synth_RibB-like_a/b_dom"/>
</dbReference>
<dbReference type="GO" id="GO:0005737">
    <property type="term" value="C:cytoplasm"/>
    <property type="evidence" value="ECO:0007669"/>
    <property type="project" value="UniProtKB-SubCell"/>
</dbReference>
<dbReference type="GO" id="GO:0008033">
    <property type="term" value="P:tRNA processing"/>
    <property type="evidence" value="ECO:0007669"/>
    <property type="project" value="UniProtKB-KW"/>
</dbReference>
<keyword evidence="8 13" id="KW-0548">Nucleotidyltransferase</keyword>
<keyword evidence="9 13" id="KW-0547">Nucleotide-binding</keyword>
<feature type="domain" description="YrdC-like" evidence="15">
    <location>
        <begin position="39"/>
        <end position="225"/>
    </location>
</feature>
<organism evidence="16 17">
    <name type="scientific">Methanosarcina vacuolata Z-761</name>
    <dbReference type="NCBI Taxonomy" id="1434123"/>
    <lineage>
        <taxon>Archaea</taxon>
        <taxon>Methanobacteriati</taxon>
        <taxon>Methanobacteriota</taxon>
        <taxon>Stenosarchaea group</taxon>
        <taxon>Methanomicrobia</taxon>
        <taxon>Methanosarcinales</taxon>
        <taxon>Methanosarcinaceae</taxon>
        <taxon>Methanosarcina</taxon>
    </lineage>
</organism>
<feature type="binding site" evidence="14">
    <location>
        <position position="84"/>
    </location>
    <ligand>
        <name>ATP</name>
        <dbReference type="ChEBI" id="CHEBI:30616"/>
    </ligand>
</feature>
<dbReference type="SUPFAM" id="SSF55821">
    <property type="entry name" value="YrdC/RibB"/>
    <property type="match status" value="1"/>
</dbReference>
<comment type="subcellular location">
    <subcellularLocation>
        <location evidence="1 13">Cytoplasm</location>
    </subcellularLocation>
</comment>
<evidence type="ECO:0000313" key="16">
    <source>
        <dbReference type="EMBL" id="AKB45690.1"/>
    </source>
</evidence>
<keyword evidence="5 13" id="KW-0963">Cytoplasm</keyword>
<dbReference type="KEGG" id="mvc:MSVAZ_3421"/>
<dbReference type="InterPro" id="IPR038385">
    <property type="entry name" value="Sua5/YwlC_C"/>
</dbReference>
<dbReference type="AlphaFoldDB" id="A0A0E3Q9Q1"/>
<evidence type="ECO:0000256" key="13">
    <source>
        <dbReference type="PIRNR" id="PIRNR004930"/>
    </source>
</evidence>
<dbReference type="FunFam" id="3.90.870.10:FF:000009">
    <property type="entry name" value="Threonylcarbamoyl-AMP synthase, putative"/>
    <property type="match status" value="1"/>
</dbReference>
<reference evidence="16 17" key="1">
    <citation type="submission" date="2014-07" db="EMBL/GenBank/DDBJ databases">
        <title>Methanogenic archaea and the global carbon cycle.</title>
        <authorList>
            <person name="Henriksen J.R."/>
            <person name="Luke J."/>
            <person name="Reinhart S."/>
            <person name="Benedict M.N."/>
            <person name="Youngblut N.D."/>
            <person name="Metcalf M.E."/>
            <person name="Whitaker R.J."/>
            <person name="Metcalf W.W."/>
        </authorList>
    </citation>
    <scope>NUCLEOTIDE SEQUENCE [LARGE SCALE GENOMIC DNA]</scope>
    <source>
        <strain evidence="16 17">Z-761</strain>
    </source>
</reference>
<dbReference type="GeneID" id="24811963"/>
<evidence type="ECO:0000256" key="9">
    <source>
        <dbReference type="ARBA" id="ARBA00022741"/>
    </source>
</evidence>
<evidence type="ECO:0000256" key="6">
    <source>
        <dbReference type="ARBA" id="ARBA00022679"/>
    </source>
</evidence>
<feature type="binding site" evidence="14">
    <location>
        <position position="207"/>
    </location>
    <ligand>
        <name>L-threonine</name>
        <dbReference type="ChEBI" id="CHEBI:57926"/>
    </ligand>
</feature>
<dbReference type="Pfam" id="PF03481">
    <property type="entry name" value="Sua5_C"/>
    <property type="match status" value="1"/>
</dbReference>
<evidence type="ECO:0000256" key="4">
    <source>
        <dbReference type="ARBA" id="ARBA00015492"/>
    </source>
</evidence>
<dbReference type="STRING" id="1434123.MSVAZ_3421"/>
<dbReference type="GO" id="GO:0005524">
    <property type="term" value="F:ATP binding"/>
    <property type="evidence" value="ECO:0007669"/>
    <property type="project" value="UniProtKB-UniRule"/>
</dbReference>
<dbReference type="GO" id="GO:0003725">
    <property type="term" value="F:double-stranded RNA binding"/>
    <property type="evidence" value="ECO:0007669"/>
    <property type="project" value="UniProtKB-UniRule"/>
</dbReference>